<evidence type="ECO:0000256" key="19">
    <source>
        <dbReference type="PIRSR" id="PIRSR001500-1"/>
    </source>
</evidence>
<keyword evidence="10" id="KW-0028">Amino-acid biosynthesis</keyword>
<evidence type="ECO:0000256" key="17">
    <source>
        <dbReference type="ARBA" id="ARBA00031520"/>
    </source>
</evidence>
<feature type="binding site" evidence="19">
    <location>
        <position position="52"/>
    </location>
    <ligand>
        <name>substrate</name>
    </ligand>
</feature>
<feature type="binding site" evidence="19">
    <location>
        <position position="88"/>
    </location>
    <ligand>
        <name>substrate</name>
    </ligand>
</feature>
<dbReference type="SUPFAM" id="SSF48600">
    <property type="entry name" value="Chorismate mutase II"/>
    <property type="match status" value="1"/>
</dbReference>
<evidence type="ECO:0000256" key="1">
    <source>
        <dbReference type="ARBA" id="ARBA00000824"/>
    </source>
</evidence>
<dbReference type="SMART" id="SM00830">
    <property type="entry name" value="CM_2"/>
    <property type="match status" value="1"/>
</dbReference>
<dbReference type="GO" id="GO:0004106">
    <property type="term" value="F:chorismate mutase activity"/>
    <property type="evidence" value="ECO:0007669"/>
    <property type="project" value="UniProtKB-EC"/>
</dbReference>
<dbReference type="PROSITE" id="PS00857">
    <property type="entry name" value="PREPHENATE_DEHYDR_1"/>
    <property type="match status" value="1"/>
</dbReference>
<evidence type="ECO:0000256" key="18">
    <source>
        <dbReference type="ARBA" id="ARBA00047848"/>
    </source>
</evidence>
<comment type="pathway">
    <text evidence="4">Amino-acid biosynthesis; L-phenylalanine biosynthesis; phenylpyruvate from prephenate: step 1/1.</text>
</comment>
<dbReference type="PANTHER" id="PTHR21022">
    <property type="entry name" value="PREPHENATE DEHYDRATASE P PROTEIN"/>
    <property type="match status" value="1"/>
</dbReference>
<evidence type="ECO:0000313" key="23">
    <source>
        <dbReference type="EMBL" id="VFP78239.1"/>
    </source>
</evidence>
<comment type="pathway">
    <text evidence="5">Metabolic intermediate biosynthesis; prephenate biosynthesis; prephenate from chorismate: step 1/1.</text>
</comment>
<protein>
    <recommendedName>
        <fullName evidence="8">Bifunctional chorismate mutase/prephenate dehydratase</fullName>
        <ecNumber evidence="7">4.2.1.51</ecNumber>
        <ecNumber evidence="6">5.4.99.5</ecNumber>
    </recommendedName>
    <alternativeName>
        <fullName evidence="17">Chorismate mutase-prephenate dehydratase</fullName>
    </alternativeName>
    <alternativeName>
        <fullName evidence="16">p-protein</fullName>
    </alternativeName>
</protein>
<evidence type="ECO:0000256" key="8">
    <source>
        <dbReference type="ARBA" id="ARBA00014401"/>
    </source>
</evidence>
<dbReference type="InterPro" id="IPR001086">
    <property type="entry name" value="Preph_deHydtase"/>
</dbReference>
<feature type="binding site" evidence="19">
    <location>
        <position position="39"/>
    </location>
    <ligand>
        <name>substrate</name>
    </ligand>
</feature>
<comment type="catalytic activity">
    <reaction evidence="1">
        <text>chorismate = prephenate</text>
        <dbReference type="Rhea" id="RHEA:13897"/>
        <dbReference type="ChEBI" id="CHEBI:29748"/>
        <dbReference type="ChEBI" id="CHEBI:29934"/>
        <dbReference type="EC" id="5.4.99.5"/>
    </reaction>
</comment>
<dbReference type="Proteomes" id="UP000294404">
    <property type="component" value="Chromosome"/>
</dbReference>
<dbReference type="CDD" id="cd13631">
    <property type="entry name" value="PBP2_Ct-PDT_like"/>
    <property type="match status" value="1"/>
</dbReference>
<organism evidence="23 24">
    <name type="scientific">Buchnera aphidicola</name>
    <name type="common">Cinara cuneomaculata</name>
    <dbReference type="NCBI Taxonomy" id="1660040"/>
    <lineage>
        <taxon>Bacteria</taxon>
        <taxon>Pseudomonadati</taxon>
        <taxon>Pseudomonadota</taxon>
        <taxon>Gammaproteobacteria</taxon>
        <taxon>Enterobacterales</taxon>
        <taxon>Erwiniaceae</taxon>
        <taxon>Buchnera</taxon>
    </lineage>
</organism>
<evidence type="ECO:0000256" key="16">
    <source>
        <dbReference type="ARBA" id="ARBA00031175"/>
    </source>
</evidence>
<dbReference type="EC" id="4.2.1.51" evidence="7"/>
<dbReference type="InterPro" id="IPR036979">
    <property type="entry name" value="CM_dom_sf"/>
</dbReference>
<dbReference type="Pfam" id="PF01817">
    <property type="entry name" value="CM_2"/>
    <property type="match status" value="1"/>
</dbReference>
<evidence type="ECO:0000256" key="14">
    <source>
        <dbReference type="ARBA" id="ARBA00023239"/>
    </source>
</evidence>
<comment type="catalytic activity">
    <reaction evidence="18">
        <text>prephenate + H(+) = 3-phenylpyruvate + CO2 + H2O</text>
        <dbReference type="Rhea" id="RHEA:21648"/>
        <dbReference type="ChEBI" id="CHEBI:15377"/>
        <dbReference type="ChEBI" id="CHEBI:15378"/>
        <dbReference type="ChEBI" id="CHEBI:16526"/>
        <dbReference type="ChEBI" id="CHEBI:18005"/>
        <dbReference type="ChEBI" id="CHEBI:29934"/>
        <dbReference type="EC" id="4.2.1.51"/>
    </reaction>
</comment>
<keyword evidence="11" id="KW-0057">Aromatic amino acid biosynthesis</keyword>
<evidence type="ECO:0000256" key="4">
    <source>
        <dbReference type="ARBA" id="ARBA00004741"/>
    </source>
</evidence>
<evidence type="ECO:0000256" key="20">
    <source>
        <dbReference type="PIRSR" id="PIRSR001500-2"/>
    </source>
</evidence>
<dbReference type="EMBL" id="LR217695">
    <property type="protein sequence ID" value="VFP78239.1"/>
    <property type="molecule type" value="Genomic_DNA"/>
</dbReference>
<dbReference type="Gene3D" id="3.40.190.10">
    <property type="entry name" value="Periplasmic binding protein-like II"/>
    <property type="match status" value="2"/>
</dbReference>
<evidence type="ECO:0000256" key="3">
    <source>
        <dbReference type="ARBA" id="ARBA00004496"/>
    </source>
</evidence>
<feature type="binding site" evidence="19">
    <location>
        <position position="84"/>
    </location>
    <ligand>
        <name>substrate</name>
    </ligand>
</feature>
<keyword evidence="15" id="KW-0511">Multifunctional enzyme</keyword>
<evidence type="ECO:0000256" key="7">
    <source>
        <dbReference type="ARBA" id="ARBA00013147"/>
    </source>
</evidence>
<dbReference type="GO" id="GO:0046417">
    <property type="term" value="P:chorismate metabolic process"/>
    <property type="evidence" value="ECO:0007669"/>
    <property type="project" value="InterPro"/>
</dbReference>
<dbReference type="Gene3D" id="3.30.70.260">
    <property type="match status" value="1"/>
</dbReference>
<evidence type="ECO:0000259" key="22">
    <source>
        <dbReference type="PROSITE" id="PS51171"/>
    </source>
</evidence>
<dbReference type="GO" id="GO:0004664">
    <property type="term" value="F:prephenate dehydratase activity"/>
    <property type="evidence" value="ECO:0007669"/>
    <property type="project" value="UniProtKB-EC"/>
</dbReference>
<keyword evidence="14 23" id="KW-0456">Lyase</keyword>
<evidence type="ECO:0000256" key="12">
    <source>
        <dbReference type="ARBA" id="ARBA00023222"/>
    </source>
</evidence>
<feature type="binding site" evidence="19">
    <location>
        <position position="28"/>
    </location>
    <ligand>
        <name>substrate</name>
    </ligand>
</feature>
<feature type="site" description="Essential for prephenate dehydratase activity" evidence="20">
    <location>
        <position position="277"/>
    </location>
</feature>
<dbReference type="AlphaFoldDB" id="A0A451CYY8"/>
<accession>A0A451CYY8</accession>
<evidence type="ECO:0000256" key="2">
    <source>
        <dbReference type="ARBA" id="ARBA00002364"/>
    </source>
</evidence>
<dbReference type="InterPro" id="IPR036263">
    <property type="entry name" value="Chorismate_II_sf"/>
</dbReference>
<evidence type="ECO:0000259" key="21">
    <source>
        <dbReference type="PROSITE" id="PS51168"/>
    </source>
</evidence>
<name>A0A451CYY8_9GAMM</name>
<evidence type="ECO:0000256" key="13">
    <source>
        <dbReference type="ARBA" id="ARBA00023235"/>
    </source>
</evidence>
<dbReference type="Pfam" id="PF00800">
    <property type="entry name" value="PDT"/>
    <property type="match status" value="1"/>
</dbReference>
<dbReference type="UniPathway" id="UPA00121">
    <property type="reaction ID" value="UER00345"/>
</dbReference>
<feature type="binding site" evidence="19">
    <location>
        <position position="11"/>
    </location>
    <ligand>
        <name>substrate</name>
    </ligand>
</feature>
<dbReference type="OrthoDB" id="9802281at2"/>
<dbReference type="RefSeq" id="WP_154027500.1">
    <property type="nucleotide sequence ID" value="NZ_LR217695.1"/>
</dbReference>
<comment type="subcellular location">
    <subcellularLocation>
        <location evidence="3">Cytoplasm</location>
    </subcellularLocation>
</comment>
<evidence type="ECO:0000256" key="9">
    <source>
        <dbReference type="ARBA" id="ARBA00022490"/>
    </source>
</evidence>
<dbReference type="InterPro" id="IPR008242">
    <property type="entry name" value="Chor_mutase/pphenate_deHydtase"/>
</dbReference>
<dbReference type="GO" id="GO:0005737">
    <property type="term" value="C:cytoplasm"/>
    <property type="evidence" value="ECO:0007669"/>
    <property type="project" value="UniProtKB-SubCell"/>
</dbReference>
<evidence type="ECO:0000256" key="11">
    <source>
        <dbReference type="ARBA" id="ARBA00023141"/>
    </source>
</evidence>
<dbReference type="InterPro" id="IPR002701">
    <property type="entry name" value="CM_II_prokaryot"/>
</dbReference>
<evidence type="ECO:0000256" key="10">
    <source>
        <dbReference type="ARBA" id="ARBA00022605"/>
    </source>
</evidence>
<feature type="domain" description="Prephenate dehydratase" evidence="22">
    <location>
        <begin position="103"/>
        <end position="284"/>
    </location>
</feature>
<feature type="binding site" evidence="19">
    <location>
        <position position="48"/>
    </location>
    <ligand>
        <name>substrate</name>
    </ligand>
</feature>
<keyword evidence="9" id="KW-0963">Cytoplasm</keyword>
<sequence length="383" mass="45430">MYKTKILEFLRKKIDCIDYEIIKLLSSRESLSKDILKNKIYNQFNIRDKNREIELFNNLHQFSKKNNINPEFIKKIFKIIVKNSVIIQKKYKNKILDNKKKYLCAYLGPIGSYSYAAFNYISKNNKKFLISDEHYNFNSIIKSLNKNNCNLALLPIENRISGIIPEVYKILKKYKNIYIIKECYLKIQHHLFTPKNCFFYKINQVYSHIQPFKQCSIFLKKFPEWNKKYFNSTSAGMKQLAIENQKTSAAIGNSIAGSYYNLKKIASNISNIDNNITRFIVISKKKKINQKYPTKITMIIKIINYKINKNNILTMLKKRKIKILNIIETNKNINKIEKTYLLEIKAYIESEIIQNILSNIQKYTKYIKILGCYPIEDNIIKIY</sequence>
<dbReference type="GO" id="GO:0009094">
    <property type="term" value="P:L-phenylalanine biosynthetic process"/>
    <property type="evidence" value="ECO:0007669"/>
    <property type="project" value="UniProtKB-UniPathway"/>
</dbReference>
<evidence type="ECO:0000256" key="6">
    <source>
        <dbReference type="ARBA" id="ARBA00012404"/>
    </source>
</evidence>
<dbReference type="UniPathway" id="UPA00120">
    <property type="reaction ID" value="UER00203"/>
</dbReference>
<dbReference type="SUPFAM" id="SSF53850">
    <property type="entry name" value="Periplasmic binding protein-like II"/>
    <property type="match status" value="1"/>
</dbReference>
<evidence type="ECO:0000256" key="15">
    <source>
        <dbReference type="ARBA" id="ARBA00023268"/>
    </source>
</evidence>
<dbReference type="InterPro" id="IPR018528">
    <property type="entry name" value="Preph_deHydtase_CS"/>
</dbReference>
<dbReference type="PANTHER" id="PTHR21022:SF19">
    <property type="entry name" value="PREPHENATE DEHYDRATASE-RELATED"/>
    <property type="match status" value="1"/>
</dbReference>
<evidence type="ECO:0000256" key="5">
    <source>
        <dbReference type="ARBA" id="ARBA00004817"/>
    </source>
</evidence>
<keyword evidence="13 23" id="KW-0413">Isomerase</keyword>
<dbReference type="EC" id="5.4.99.5" evidence="6"/>
<gene>
    <name evidence="23" type="primary">pheA</name>
    <name evidence="23" type="ORF">BUCICUMA2628_252</name>
</gene>
<reference evidence="23 24" key="1">
    <citation type="submission" date="2019-02" db="EMBL/GenBank/DDBJ databases">
        <authorList>
            <person name="Manzano-Marin A."/>
            <person name="Manzano-Marin A."/>
        </authorList>
    </citation>
    <scope>NUCLEOTIDE SEQUENCE [LARGE SCALE GENOMIC DNA]</scope>
    <source>
        <strain evidence="23 24">BuCicuneomaculata</strain>
    </source>
</reference>
<evidence type="ECO:0000313" key="24">
    <source>
        <dbReference type="Proteomes" id="UP000294404"/>
    </source>
</evidence>
<dbReference type="PROSITE" id="PS51171">
    <property type="entry name" value="PREPHENATE_DEHYDR_3"/>
    <property type="match status" value="1"/>
</dbReference>
<comment type="function">
    <text evidence="2">Catalyzes the Claisen rearrangement of chorismate to prephenate and the decarboxylation/dehydration of prephenate to phenylpyruvate.</text>
</comment>
<dbReference type="PROSITE" id="PS51168">
    <property type="entry name" value="CHORISMATE_MUT_2"/>
    <property type="match status" value="1"/>
</dbReference>
<keyword evidence="12" id="KW-0584">Phenylalanine biosynthesis</keyword>
<dbReference type="Gene3D" id="1.20.59.10">
    <property type="entry name" value="Chorismate mutase"/>
    <property type="match status" value="1"/>
</dbReference>
<feature type="domain" description="Chorismate mutase" evidence="21">
    <location>
        <begin position="1"/>
        <end position="92"/>
    </location>
</feature>
<proteinExistence type="predicted"/>
<dbReference type="PIRSF" id="PIRSF001500">
    <property type="entry name" value="Chor_mut_pdt_Ppr"/>
    <property type="match status" value="1"/>
</dbReference>